<dbReference type="RefSeq" id="XP_033594454.1">
    <property type="nucleotide sequence ID" value="XM_033736441.1"/>
</dbReference>
<gene>
    <name evidence="2" type="ORF">BDY17DRAFT_320397</name>
</gene>
<evidence type="ECO:0000313" key="2">
    <source>
        <dbReference type="EMBL" id="KAF2487885.1"/>
    </source>
</evidence>
<keyword evidence="2" id="KW-0808">Transferase</keyword>
<keyword evidence="3" id="KW-1185">Reference proteome</keyword>
<dbReference type="GO" id="GO:0032259">
    <property type="term" value="P:methylation"/>
    <property type="evidence" value="ECO:0007669"/>
    <property type="project" value="UniProtKB-KW"/>
</dbReference>
<dbReference type="PANTHER" id="PTHR43591">
    <property type="entry name" value="METHYLTRANSFERASE"/>
    <property type="match status" value="1"/>
</dbReference>
<feature type="domain" description="Methyltransferase" evidence="1">
    <location>
        <begin position="71"/>
        <end position="164"/>
    </location>
</feature>
<keyword evidence="2" id="KW-0489">Methyltransferase</keyword>
<protein>
    <submittedName>
        <fullName evidence="2">S-adenosyl-L-methionine-dependent methyltransferase</fullName>
    </submittedName>
</protein>
<organism evidence="2 3">
    <name type="scientific">Neohortaea acidophila</name>
    <dbReference type="NCBI Taxonomy" id="245834"/>
    <lineage>
        <taxon>Eukaryota</taxon>
        <taxon>Fungi</taxon>
        <taxon>Dikarya</taxon>
        <taxon>Ascomycota</taxon>
        <taxon>Pezizomycotina</taxon>
        <taxon>Dothideomycetes</taxon>
        <taxon>Dothideomycetidae</taxon>
        <taxon>Mycosphaerellales</taxon>
        <taxon>Teratosphaeriaceae</taxon>
        <taxon>Neohortaea</taxon>
    </lineage>
</organism>
<name>A0A6A6Q6E5_9PEZI</name>
<dbReference type="EMBL" id="MU001631">
    <property type="protein sequence ID" value="KAF2487885.1"/>
    <property type="molecule type" value="Genomic_DNA"/>
</dbReference>
<accession>A0A6A6Q6E5</accession>
<dbReference type="InterPro" id="IPR029063">
    <property type="entry name" value="SAM-dependent_MTases_sf"/>
</dbReference>
<dbReference type="GO" id="GO:0008168">
    <property type="term" value="F:methyltransferase activity"/>
    <property type="evidence" value="ECO:0007669"/>
    <property type="project" value="UniProtKB-KW"/>
</dbReference>
<dbReference type="Pfam" id="PF13649">
    <property type="entry name" value="Methyltransf_25"/>
    <property type="match status" value="1"/>
</dbReference>
<dbReference type="OrthoDB" id="66144at2759"/>
<proteinExistence type="predicted"/>
<evidence type="ECO:0000259" key="1">
    <source>
        <dbReference type="Pfam" id="PF13649"/>
    </source>
</evidence>
<dbReference type="Gene3D" id="3.40.50.150">
    <property type="entry name" value="Vaccinia Virus protein VP39"/>
    <property type="match status" value="1"/>
</dbReference>
<dbReference type="GeneID" id="54477443"/>
<dbReference type="Proteomes" id="UP000799767">
    <property type="component" value="Unassembled WGS sequence"/>
</dbReference>
<dbReference type="InterPro" id="IPR041698">
    <property type="entry name" value="Methyltransf_25"/>
</dbReference>
<dbReference type="PANTHER" id="PTHR43591:SF110">
    <property type="entry name" value="RHODANESE DOMAIN-CONTAINING PROTEIN"/>
    <property type="match status" value="1"/>
</dbReference>
<dbReference type="CDD" id="cd02440">
    <property type="entry name" value="AdoMet_MTases"/>
    <property type="match status" value="1"/>
</dbReference>
<dbReference type="SUPFAM" id="SSF53335">
    <property type="entry name" value="S-adenosyl-L-methionine-dependent methyltransferases"/>
    <property type="match status" value="1"/>
</dbReference>
<reference evidence="2" key="1">
    <citation type="journal article" date="2020" name="Stud. Mycol.">
        <title>101 Dothideomycetes genomes: a test case for predicting lifestyles and emergence of pathogens.</title>
        <authorList>
            <person name="Haridas S."/>
            <person name="Albert R."/>
            <person name="Binder M."/>
            <person name="Bloem J."/>
            <person name="Labutti K."/>
            <person name="Salamov A."/>
            <person name="Andreopoulos B."/>
            <person name="Baker S."/>
            <person name="Barry K."/>
            <person name="Bills G."/>
            <person name="Bluhm B."/>
            <person name="Cannon C."/>
            <person name="Castanera R."/>
            <person name="Culley D."/>
            <person name="Daum C."/>
            <person name="Ezra D."/>
            <person name="Gonzalez J."/>
            <person name="Henrissat B."/>
            <person name="Kuo A."/>
            <person name="Liang C."/>
            <person name="Lipzen A."/>
            <person name="Lutzoni F."/>
            <person name="Magnuson J."/>
            <person name="Mondo S."/>
            <person name="Nolan M."/>
            <person name="Ohm R."/>
            <person name="Pangilinan J."/>
            <person name="Park H.-J."/>
            <person name="Ramirez L."/>
            <person name="Alfaro M."/>
            <person name="Sun H."/>
            <person name="Tritt A."/>
            <person name="Yoshinaga Y."/>
            <person name="Zwiers L.-H."/>
            <person name="Turgeon B."/>
            <person name="Goodwin S."/>
            <person name="Spatafora J."/>
            <person name="Crous P."/>
            <person name="Grigoriev I."/>
        </authorList>
    </citation>
    <scope>NUCLEOTIDE SEQUENCE</scope>
    <source>
        <strain evidence="2">CBS 113389</strain>
    </source>
</reference>
<sequence>MSDPSTTASGQSNQYLQRAYKLKDADEARDLYDEWATSYDHDLRASDYESPQRTVDAVVANISDIAGTIKILDAGCGTGLVGECFASSKLAGRCTVDGKDLSNSMVEVARAKGVYRDLEVANLNERLNHADGSYHVVTCTGTLTKGHVGATVFKEFARVTSMGGIIVATVHDEIFESNGYQSEVKSLAARNVMEIVSTDDFGIVKGQTKGGRMVVLRKL</sequence>
<evidence type="ECO:0000313" key="3">
    <source>
        <dbReference type="Proteomes" id="UP000799767"/>
    </source>
</evidence>
<dbReference type="AlphaFoldDB" id="A0A6A6Q6E5"/>